<dbReference type="GO" id="GO:0048666">
    <property type="term" value="P:neuron development"/>
    <property type="evidence" value="ECO:0007669"/>
    <property type="project" value="UniProtKB-ARBA"/>
</dbReference>
<dbReference type="GO" id="GO:0004725">
    <property type="term" value="F:protein tyrosine phosphatase activity"/>
    <property type="evidence" value="ECO:0007669"/>
    <property type="project" value="UniProtKB-EC"/>
</dbReference>
<dbReference type="Gene3D" id="3.90.190.10">
    <property type="entry name" value="Protein tyrosine phosphatase superfamily"/>
    <property type="match status" value="1"/>
</dbReference>
<evidence type="ECO:0000256" key="5">
    <source>
        <dbReference type="ARBA" id="ARBA00022490"/>
    </source>
</evidence>
<evidence type="ECO:0000256" key="7">
    <source>
        <dbReference type="ARBA" id="ARBA00022801"/>
    </source>
</evidence>
<evidence type="ECO:0000256" key="11">
    <source>
        <dbReference type="SAM" id="MobiDB-lite"/>
    </source>
</evidence>
<dbReference type="Pfam" id="PF00595">
    <property type="entry name" value="PDZ"/>
    <property type="match status" value="1"/>
</dbReference>
<dbReference type="Pfam" id="PF09379">
    <property type="entry name" value="FERM_N"/>
    <property type="match status" value="1"/>
</dbReference>
<dbReference type="OMA" id="MIRECRH"/>
<proteinExistence type="inferred from homology"/>
<dbReference type="PRINTS" id="PR00700">
    <property type="entry name" value="PRTYPHPHTASE"/>
</dbReference>
<dbReference type="CDD" id="cd17100">
    <property type="entry name" value="FERM_F1_PTPN3_like"/>
    <property type="match status" value="1"/>
</dbReference>
<dbReference type="GO" id="GO:0071944">
    <property type="term" value="C:cell periphery"/>
    <property type="evidence" value="ECO:0007669"/>
    <property type="project" value="UniProtKB-ARBA"/>
</dbReference>
<dbReference type="Gene3D" id="2.30.42.10">
    <property type="match status" value="1"/>
</dbReference>
<dbReference type="InterPro" id="IPR019747">
    <property type="entry name" value="FERM_CS"/>
</dbReference>
<dbReference type="SMART" id="SM01196">
    <property type="entry name" value="FERM_C"/>
    <property type="match status" value="1"/>
</dbReference>
<dbReference type="Gene3D" id="2.30.29.30">
    <property type="entry name" value="Pleckstrin-homology domain (PH domain)/Phosphotyrosine-binding domain (PTB)"/>
    <property type="match status" value="1"/>
</dbReference>
<dbReference type="RefSeq" id="XP_024085106.1">
    <property type="nucleotide sequence ID" value="XM_024229338.1"/>
</dbReference>
<dbReference type="SMART" id="SM00404">
    <property type="entry name" value="PTPc_motif"/>
    <property type="match status" value="1"/>
</dbReference>
<dbReference type="SUPFAM" id="SSF54236">
    <property type="entry name" value="Ubiquitin-like"/>
    <property type="match status" value="1"/>
</dbReference>
<dbReference type="InterPro" id="IPR035963">
    <property type="entry name" value="FERM_2"/>
</dbReference>
<feature type="domain" description="Tyrosine-protein phosphatase" evidence="12">
    <location>
        <begin position="623"/>
        <end position="883"/>
    </location>
</feature>
<dbReference type="InterPro" id="IPR014847">
    <property type="entry name" value="FA"/>
</dbReference>
<feature type="region of interest" description="Disordered" evidence="11">
    <location>
        <begin position="389"/>
        <end position="431"/>
    </location>
</feature>
<comment type="subcellular location">
    <subcellularLocation>
        <location evidence="2">Cell junction</location>
    </subcellularLocation>
    <subcellularLocation>
        <location evidence="1">Cytoplasm</location>
        <location evidence="1">Cytoskeleton</location>
    </subcellularLocation>
</comment>
<dbReference type="InterPro" id="IPR041783">
    <property type="entry name" value="PTPN3/4_FERM_C"/>
</dbReference>
<dbReference type="InterPro" id="IPR011993">
    <property type="entry name" value="PH-like_dom_sf"/>
</dbReference>
<dbReference type="InterPro" id="IPR018980">
    <property type="entry name" value="FERM_PH-like_C"/>
</dbReference>
<accession>A0A8I6SQN5</accession>
<evidence type="ECO:0000256" key="4">
    <source>
        <dbReference type="ARBA" id="ARBA00013064"/>
    </source>
</evidence>
<feature type="domain" description="FERM" evidence="14">
    <location>
        <begin position="48"/>
        <end position="336"/>
    </location>
</feature>
<dbReference type="PROSITE" id="PS50057">
    <property type="entry name" value="FERM_3"/>
    <property type="match status" value="1"/>
</dbReference>
<dbReference type="SMART" id="SM00228">
    <property type="entry name" value="PDZ"/>
    <property type="match status" value="1"/>
</dbReference>
<dbReference type="InterPro" id="IPR019748">
    <property type="entry name" value="FERM_central"/>
</dbReference>
<evidence type="ECO:0000256" key="2">
    <source>
        <dbReference type="ARBA" id="ARBA00004282"/>
    </source>
</evidence>
<protein>
    <recommendedName>
        <fullName evidence="4">protein-tyrosine-phosphatase</fullName>
        <ecNumber evidence="4">3.1.3.48</ecNumber>
    </recommendedName>
</protein>
<dbReference type="KEGG" id="clec:106668477"/>
<evidence type="ECO:0000313" key="17">
    <source>
        <dbReference type="Proteomes" id="UP000494040"/>
    </source>
</evidence>
<dbReference type="SUPFAM" id="SSF47031">
    <property type="entry name" value="Second domain of FERM"/>
    <property type="match status" value="1"/>
</dbReference>
<evidence type="ECO:0000256" key="9">
    <source>
        <dbReference type="ARBA" id="ARBA00022949"/>
    </source>
</evidence>
<dbReference type="Gene3D" id="1.20.80.10">
    <property type="match status" value="1"/>
</dbReference>
<dbReference type="Proteomes" id="UP000494040">
    <property type="component" value="Unassembled WGS sequence"/>
</dbReference>
<evidence type="ECO:0000259" key="14">
    <source>
        <dbReference type="PROSITE" id="PS50057"/>
    </source>
</evidence>
<dbReference type="GO" id="GO:0005856">
    <property type="term" value="C:cytoskeleton"/>
    <property type="evidence" value="ECO:0007669"/>
    <property type="project" value="UniProtKB-SubCell"/>
</dbReference>
<dbReference type="PROSITE" id="PS50056">
    <property type="entry name" value="TYR_PHOSPHATASE_2"/>
    <property type="match status" value="1"/>
</dbReference>
<dbReference type="InterPro" id="IPR029071">
    <property type="entry name" value="Ubiquitin-like_domsf"/>
</dbReference>
<dbReference type="InterPro" id="IPR000387">
    <property type="entry name" value="Tyr_Pase_dom"/>
</dbReference>
<comment type="similarity">
    <text evidence="3">Belongs to the protein-tyrosine phosphatase family. Non-receptor class subfamily.</text>
</comment>
<dbReference type="SMART" id="SM00194">
    <property type="entry name" value="PTPc"/>
    <property type="match status" value="1"/>
</dbReference>
<name>A0A8I6SQN5_CIMLE</name>
<dbReference type="EC" id="3.1.3.48" evidence="4"/>
<sequence length="898" mass="101571">MFGLVYCSKSEDTQAMIESVSRRAFGGSSGTYNVRATELARDRRVKTLSVTVVFLDDTKQVFQLEKRAKGQALLEQVFTHLELVEKHYFGLQFSDNGSPPTPANTDLMRWLDATKPVKKQMRGPGFFYLRVKFYVSDPSKLQEEYTRYHFYLQIRKDILNGKLLVPPSTACLLASYTVQSELGDYHPDEHGPKYLSGMALIPGQTEEMEKKISELHKLHKGQTPADAEFNFLDHAKRLDMYGVDLHRARDSANKELQLGVTSIGLVVFQNGIKINSFSWGKIVKISFKRKQFFIQLRREQSESYDTLLGFNIVTYRSCKVLWKSCVEHHTFFRLHSPAVKRRTPLPLGSKFSYSGRTELQAVEESKLRPRAERTFIRCSSRKLMVSTDEKSKVGLTSSTRSSRPYDNKVTSLSREPKRAWGETSPNNINDDEGGFLERTLEEHRAFTPVLPPRAISYADEDPEIERPTTATGVYEISHYDQTNPTNDDGLVCIRMTPDEEGRFGFNVKGGSDLDMPILVSRVAPNTPADRCYPKLNEGDQVLLINGIDVGGMPHEQVVNLIRASRDSRVGELILTVRPSSVYDAGENVEEEPLYQYVSDTSSGRETLEQSMAILREGLVSGTIIVQFERLYRKKPSLSTSHATLPHNTNANRYTDILPYDLTRVILEHGTNGDYINANYVNMEIPGSGIINRYIATQGPLANTVGDFWEMVWEAGSSLIVMVTGLVERGRIKCHKYWPNIGESMEASGIRIKSIRCHYNNPAGFICNTLTVTHIQSGLEREVTQLQYVGWPDHGVPDNTAVFLQFIAEVRRYRMGMLEPTIVHCSAGIGRTGVLILMETALCLIEANQPVYPLQIVTHMRDQRAMMVQISSQFRFVCSCVLHAYTECLVKPLPELVYQ</sequence>
<dbReference type="FunFam" id="2.30.29.30:FF:000002">
    <property type="entry name" value="Band 4.1-like protein 5 isoform 1"/>
    <property type="match status" value="1"/>
</dbReference>
<evidence type="ECO:0000256" key="1">
    <source>
        <dbReference type="ARBA" id="ARBA00004245"/>
    </source>
</evidence>
<feature type="domain" description="Tyrosine specific protein phosphatases" evidence="13">
    <location>
        <begin position="803"/>
        <end position="874"/>
    </location>
</feature>
<dbReference type="InterPro" id="IPR000242">
    <property type="entry name" value="PTP_cat"/>
</dbReference>
<dbReference type="CTD" id="38059"/>
<dbReference type="OrthoDB" id="5854685at2759"/>
<evidence type="ECO:0000256" key="8">
    <source>
        <dbReference type="ARBA" id="ARBA00022912"/>
    </source>
</evidence>
<dbReference type="Pfam" id="PF00373">
    <property type="entry name" value="FERM_M"/>
    <property type="match status" value="1"/>
</dbReference>
<dbReference type="CDD" id="cd14541">
    <property type="entry name" value="PTPc-N3_4"/>
    <property type="match status" value="1"/>
</dbReference>
<dbReference type="SUPFAM" id="SSF50729">
    <property type="entry name" value="PH domain-like"/>
    <property type="match status" value="1"/>
</dbReference>
<dbReference type="InterPro" id="IPR019749">
    <property type="entry name" value="Band_41_domain"/>
</dbReference>
<dbReference type="InterPro" id="IPR016130">
    <property type="entry name" value="Tyr_Pase_AS"/>
</dbReference>
<evidence type="ECO:0000256" key="3">
    <source>
        <dbReference type="ARBA" id="ARBA00009649"/>
    </source>
</evidence>
<dbReference type="PROSITE" id="PS50055">
    <property type="entry name" value="TYR_PHOSPHATASE_PTP"/>
    <property type="match status" value="1"/>
</dbReference>
<dbReference type="PRINTS" id="PR00935">
    <property type="entry name" value="BAND41"/>
</dbReference>
<evidence type="ECO:0000256" key="10">
    <source>
        <dbReference type="ARBA" id="ARBA00023212"/>
    </source>
</evidence>
<evidence type="ECO:0000256" key="6">
    <source>
        <dbReference type="ARBA" id="ARBA00022553"/>
    </source>
</evidence>
<dbReference type="SMART" id="SM01195">
    <property type="entry name" value="FA"/>
    <property type="match status" value="1"/>
</dbReference>
<dbReference type="GeneID" id="106668477"/>
<dbReference type="GO" id="GO:0016020">
    <property type="term" value="C:membrane"/>
    <property type="evidence" value="ECO:0007669"/>
    <property type="project" value="UniProtKB-ARBA"/>
</dbReference>
<dbReference type="InterPro" id="IPR014352">
    <property type="entry name" value="FERM/acyl-CoA-bd_prot_sf"/>
</dbReference>
<dbReference type="GO" id="GO:0070161">
    <property type="term" value="C:anchoring junction"/>
    <property type="evidence" value="ECO:0007669"/>
    <property type="project" value="UniProtKB-SubCell"/>
</dbReference>
<keyword evidence="9" id="KW-0965">Cell junction</keyword>
<feature type="domain" description="PDZ" evidence="15">
    <location>
        <begin position="492"/>
        <end position="564"/>
    </location>
</feature>
<keyword evidence="7" id="KW-0378">Hydrolase</keyword>
<organism evidence="16 17">
    <name type="scientific">Cimex lectularius</name>
    <name type="common">Bed bug</name>
    <name type="synonym">Acanthia lectularia</name>
    <dbReference type="NCBI Taxonomy" id="79782"/>
    <lineage>
        <taxon>Eukaryota</taxon>
        <taxon>Metazoa</taxon>
        <taxon>Ecdysozoa</taxon>
        <taxon>Arthropoda</taxon>
        <taxon>Hexapoda</taxon>
        <taxon>Insecta</taxon>
        <taxon>Pterygota</taxon>
        <taxon>Neoptera</taxon>
        <taxon>Paraneoptera</taxon>
        <taxon>Hemiptera</taxon>
        <taxon>Heteroptera</taxon>
        <taxon>Panheteroptera</taxon>
        <taxon>Cimicomorpha</taxon>
        <taxon>Cimicidae</taxon>
        <taxon>Cimex</taxon>
    </lineage>
</organism>
<dbReference type="InterPro" id="IPR018979">
    <property type="entry name" value="FERM_N"/>
</dbReference>
<dbReference type="CDD" id="cd14473">
    <property type="entry name" value="FERM_B-lobe"/>
    <property type="match status" value="1"/>
</dbReference>
<dbReference type="PROSITE" id="PS00660">
    <property type="entry name" value="FERM_1"/>
    <property type="match status" value="1"/>
</dbReference>
<reference evidence="16" key="1">
    <citation type="submission" date="2022-01" db="UniProtKB">
        <authorList>
            <consortium name="EnsemblMetazoa"/>
        </authorList>
    </citation>
    <scope>IDENTIFICATION</scope>
</reference>
<dbReference type="PANTHER" id="PTHR45706">
    <property type="entry name" value="TYROSINE-PROTEIN PHOSPHATASE"/>
    <property type="match status" value="1"/>
</dbReference>
<dbReference type="Pfam" id="PF00102">
    <property type="entry name" value="Y_phosphatase"/>
    <property type="match status" value="1"/>
</dbReference>
<dbReference type="InterPro" id="IPR000299">
    <property type="entry name" value="FERM_domain"/>
</dbReference>
<keyword evidence="8" id="KW-0904">Protein phosphatase</keyword>
<dbReference type="CDD" id="cd06706">
    <property type="entry name" value="PDZ_PTPN3-4-like"/>
    <property type="match status" value="1"/>
</dbReference>
<dbReference type="CDD" id="cd13189">
    <property type="entry name" value="FERM_C_PTPN4_PTPN3_like"/>
    <property type="match status" value="1"/>
</dbReference>
<dbReference type="SMART" id="SM00295">
    <property type="entry name" value="B41"/>
    <property type="match status" value="1"/>
</dbReference>
<dbReference type="AlphaFoldDB" id="A0A8I6SQN5"/>
<keyword evidence="10" id="KW-0206">Cytoskeleton</keyword>
<dbReference type="InterPro" id="IPR036034">
    <property type="entry name" value="PDZ_sf"/>
</dbReference>
<dbReference type="EnsemblMetazoa" id="XM_024229338.1">
    <property type="protein sequence ID" value="XP_024085106.1"/>
    <property type="gene ID" value="LOC106668477"/>
</dbReference>
<keyword evidence="6" id="KW-0597">Phosphoprotein</keyword>
<dbReference type="InterPro" id="IPR001478">
    <property type="entry name" value="PDZ"/>
</dbReference>
<feature type="compositionally biased region" description="Polar residues" evidence="11">
    <location>
        <begin position="394"/>
        <end position="413"/>
    </location>
</feature>
<evidence type="ECO:0000259" key="12">
    <source>
        <dbReference type="PROSITE" id="PS50055"/>
    </source>
</evidence>
<dbReference type="Gene3D" id="3.10.20.90">
    <property type="entry name" value="Phosphatidylinositol 3-kinase Catalytic Subunit, Chain A, domain 1"/>
    <property type="match status" value="1"/>
</dbReference>
<dbReference type="GO" id="GO:0009887">
    <property type="term" value="P:animal organ morphogenesis"/>
    <property type="evidence" value="ECO:0007669"/>
    <property type="project" value="UniProtKB-ARBA"/>
</dbReference>
<dbReference type="SUPFAM" id="SSF50156">
    <property type="entry name" value="PDZ domain-like"/>
    <property type="match status" value="1"/>
</dbReference>
<dbReference type="FunFam" id="2.30.42.10:FF:000045">
    <property type="entry name" value="Tyrosine-protein phosphatase non-receptor type"/>
    <property type="match status" value="1"/>
</dbReference>
<dbReference type="PROSITE" id="PS50106">
    <property type="entry name" value="PDZ"/>
    <property type="match status" value="1"/>
</dbReference>
<keyword evidence="17" id="KW-1185">Reference proteome</keyword>
<dbReference type="FunFam" id="1.20.80.10:FF:000003">
    <property type="entry name" value="Tyrosine-protein phosphatase non-receptor type 4"/>
    <property type="match status" value="1"/>
</dbReference>
<evidence type="ECO:0000259" key="13">
    <source>
        <dbReference type="PROSITE" id="PS50056"/>
    </source>
</evidence>
<dbReference type="PROSITE" id="PS00383">
    <property type="entry name" value="TYR_PHOSPHATASE_1"/>
    <property type="match status" value="1"/>
</dbReference>
<dbReference type="SUPFAM" id="SSF52799">
    <property type="entry name" value="(Phosphotyrosine protein) phosphatases II"/>
    <property type="match status" value="1"/>
</dbReference>
<dbReference type="PANTHER" id="PTHR45706:SF4">
    <property type="entry name" value="TYROSINE-PROTEIN PHOSPHATASE"/>
    <property type="match status" value="1"/>
</dbReference>
<evidence type="ECO:0000313" key="16">
    <source>
        <dbReference type="EnsemblMetazoa" id="XP_024085106.1"/>
    </source>
</evidence>
<keyword evidence="5" id="KW-0963">Cytoplasm</keyword>
<dbReference type="Pfam" id="PF08736">
    <property type="entry name" value="FA"/>
    <property type="match status" value="1"/>
</dbReference>
<dbReference type="PROSITE" id="PS00661">
    <property type="entry name" value="FERM_2"/>
    <property type="match status" value="1"/>
</dbReference>
<dbReference type="InterPro" id="IPR029021">
    <property type="entry name" value="Prot-tyrosine_phosphatase-like"/>
</dbReference>
<dbReference type="Pfam" id="PF09380">
    <property type="entry name" value="FERM_C"/>
    <property type="match status" value="1"/>
</dbReference>
<evidence type="ECO:0000259" key="15">
    <source>
        <dbReference type="PROSITE" id="PS50106"/>
    </source>
</evidence>
<dbReference type="InterPro" id="IPR003595">
    <property type="entry name" value="Tyr_Pase_cat"/>
</dbReference>